<evidence type="ECO:0000256" key="1">
    <source>
        <dbReference type="SAM" id="SignalP"/>
    </source>
</evidence>
<keyword evidence="1" id="KW-0732">Signal</keyword>
<protein>
    <submittedName>
        <fullName evidence="2">Uncharacterized protein</fullName>
    </submittedName>
</protein>
<sequence>MGVSKLSCGFFLLFILSGIVFGEDSTLSPSPSSSMIPKARALGRVHIPWLGLGPECTGCPQHYCDDDPAIIDGYCCGCARITDRLPVRCPPVVECPANTYSLCESYEYMMHCCCS</sequence>
<keyword evidence="3" id="KW-1185">Reference proteome</keyword>
<organism evidence="2 3">
    <name type="scientific">Ignelater luminosus</name>
    <name type="common">Cucubano</name>
    <name type="synonym">Pyrophorus luminosus</name>
    <dbReference type="NCBI Taxonomy" id="2038154"/>
    <lineage>
        <taxon>Eukaryota</taxon>
        <taxon>Metazoa</taxon>
        <taxon>Ecdysozoa</taxon>
        <taxon>Arthropoda</taxon>
        <taxon>Hexapoda</taxon>
        <taxon>Insecta</taxon>
        <taxon>Pterygota</taxon>
        <taxon>Neoptera</taxon>
        <taxon>Endopterygota</taxon>
        <taxon>Coleoptera</taxon>
        <taxon>Polyphaga</taxon>
        <taxon>Elateriformia</taxon>
        <taxon>Elateroidea</taxon>
        <taxon>Elateridae</taxon>
        <taxon>Agrypninae</taxon>
        <taxon>Pyrophorini</taxon>
        <taxon>Ignelater</taxon>
    </lineage>
</organism>
<reference evidence="2" key="1">
    <citation type="submission" date="2019-08" db="EMBL/GenBank/DDBJ databases">
        <title>The genome of the North American firefly Photinus pyralis.</title>
        <authorList>
            <consortium name="Photinus pyralis genome working group"/>
            <person name="Fallon T.R."/>
            <person name="Sander Lower S.E."/>
            <person name="Weng J.-K."/>
        </authorList>
    </citation>
    <scope>NUCLEOTIDE SEQUENCE</scope>
    <source>
        <strain evidence="2">TRF0915ILg1</strain>
        <tissue evidence="2">Whole body</tissue>
    </source>
</reference>
<evidence type="ECO:0000313" key="2">
    <source>
        <dbReference type="EMBL" id="KAF2884691.1"/>
    </source>
</evidence>
<dbReference type="AlphaFoldDB" id="A0A8K0CFJ0"/>
<feature type="chain" id="PRO_5035434694" evidence="1">
    <location>
        <begin position="23"/>
        <end position="115"/>
    </location>
</feature>
<dbReference type="EMBL" id="VTPC01090143">
    <property type="protein sequence ID" value="KAF2884691.1"/>
    <property type="molecule type" value="Genomic_DNA"/>
</dbReference>
<comment type="caution">
    <text evidence="2">The sequence shown here is derived from an EMBL/GenBank/DDBJ whole genome shotgun (WGS) entry which is preliminary data.</text>
</comment>
<dbReference type="Proteomes" id="UP000801492">
    <property type="component" value="Unassembled WGS sequence"/>
</dbReference>
<accession>A0A8K0CFJ0</accession>
<proteinExistence type="predicted"/>
<feature type="signal peptide" evidence="1">
    <location>
        <begin position="1"/>
        <end position="22"/>
    </location>
</feature>
<evidence type="ECO:0000313" key="3">
    <source>
        <dbReference type="Proteomes" id="UP000801492"/>
    </source>
</evidence>
<name>A0A8K0CFJ0_IGNLU</name>
<gene>
    <name evidence="2" type="ORF">ILUMI_21488</name>
</gene>
<dbReference type="OrthoDB" id="8180485at2759"/>